<protein>
    <submittedName>
        <fullName evidence="1">DNA-binding domain protein</fullName>
    </submittedName>
</protein>
<keyword evidence="1" id="KW-0238">DNA-binding</keyword>
<keyword evidence="2" id="KW-1185">Reference proteome</keyword>
<reference evidence="1 2" key="1">
    <citation type="submission" date="2019-04" db="EMBL/GenBank/DDBJ databases">
        <title>Characterization and complete genome sequence analysis of a novel Podoviridae phage X14.</title>
        <authorList>
            <person name="Liu Y."/>
        </authorList>
    </citation>
    <scope>NUCLEOTIDE SEQUENCE [LARGE SCALE GENOMIC DNA]</scope>
</reference>
<dbReference type="SUPFAM" id="SSF54171">
    <property type="entry name" value="DNA-binding domain"/>
    <property type="match status" value="1"/>
</dbReference>
<dbReference type="GeneID" id="77953347"/>
<dbReference type="InterPro" id="IPR016177">
    <property type="entry name" value="DNA-bd_dom_sf"/>
</dbReference>
<evidence type="ECO:0000313" key="2">
    <source>
        <dbReference type="Proteomes" id="UP000300340"/>
    </source>
</evidence>
<name>A0A4P8NFI7_9CAUD</name>
<dbReference type="EMBL" id="MK796797">
    <property type="protein sequence ID" value="QCQ65302.1"/>
    <property type="molecule type" value="Genomic_DNA"/>
</dbReference>
<evidence type="ECO:0000313" key="1">
    <source>
        <dbReference type="EMBL" id="QCQ65302.1"/>
    </source>
</evidence>
<accession>A0A4P8NFI7</accession>
<dbReference type="KEGG" id="vg:77953347"/>
<dbReference type="Proteomes" id="UP000300340">
    <property type="component" value="Segment"/>
</dbReference>
<sequence>MDAPRFSGRKPETPIRLAHILSLVANYLVIVMFKEVPASKRSLYSRSKIFSVGINDAPYKVILRKNGKKFRCPAYVVWSNMIKRCYSTLCQEKNKTYSDCTVCDEWLLFSNFKKWIDGKEIEGNQLDKDLIEPGNRVYCPEKCLMISGSLNKFLIKHHSKESNLPTGVIFQKDAGMFRARFCHSGKTEHLGYFKTQEEARSVYAKRKAEEFRKKAALNPSVSKYLISFAVELEKESELLNIGV</sequence>
<dbReference type="GO" id="GO:0003677">
    <property type="term" value="F:DNA binding"/>
    <property type="evidence" value="ECO:0007669"/>
    <property type="project" value="UniProtKB-KW"/>
</dbReference>
<organism evidence="1 2">
    <name type="scientific">Shewanella phage X14</name>
    <dbReference type="NCBI Taxonomy" id="2576871"/>
    <lineage>
        <taxon>Viruses</taxon>
        <taxon>Duplodnaviria</taxon>
        <taxon>Heunggongvirae</taxon>
        <taxon>Uroviricota</taxon>
        <taxon>Caudoviricetes</taxon>
        <taxon>Bocovirus</taxon>
        <taxon>Bocovirus X14</taxon>
    </lineage>
</organism>
<proteinExistence type="predicted"/>
<dbReference type="RefSeq" id="YP_010676981.1">
    <property type="nucleotide sequence ID" value="NC_071016.1"/>
</dbReference>